<dbReference type="InterPro" id="IPR029033">
    <property type="entry name" value="His_PPase_superfam"/>
</dbReference>
<dbReference type="InterPro" id="IPR001345">
    <property type="entry name" value="PG/BPGM_mutase_AS"/>
</dbReference>
<dbReference type="Pfam" id="PF00300">
    <property type="entry name" value="His_Phos_1"/>
    <property type="match status" value="1"/>
</dbReference>
<feature type="active site" description="Tele-phosphohistidine intermediate" evidence="2">
    <location>
        <position position="8"/>
    </location>
</feature>
<gene>
    <name evidence="4" type="ORF">IAR55_005693</name>
</gene>
<dbReference type="PROSITE" id="PS00175">
    <property type="entry name" value="PG_MUTASE"/>
    <property type="match status" value="1"/>
</dbReference>
<dbReference type="SMART" id="SM00855">
    <property type="entry name" value="PGAM"/>
    <property type="match status" value="1"/>
</dbReference>
<dbReference type="SUPFAM" id="SSF53254">
    <property type="entry name" value="Phosphoglycerate mutase-like"/>
    <property type="match status" value="1"/>
</dbReference>
<name>A0AAW0YGJ7_9TREE</name>
<evidence type="ECO:0000313" key="5">
    <source>
        <dbReference type="Proteomes" id="UP001388673"/>
    </source>
</evidence>
<evidence type="ECO:0000256" key="2">
    <source>
        <dbReference type="PIRSR" id="PIRSR613078-1"/>
    </source>
</evidence>
<dbReference type="GeneID" id="92182951"/>
<evidence type="ECO:0000256" key="1">
    <source>
        <dbReference type="ARBA" id="ARBA00022801"/>
    </source>
</evidence>
<dbReference type="AlphaFoldDB" id="A0AAW0YGJ7"/>
<proteinExistence type="predicted"/>
<evidence type="ECO:0008006" key="6">
    <source>
        <dbReference type="Google" id="ProtNLM"/>
    </source>
</evidence>
<keyword evidence="1" id="KW-0378">Hydrolase</keyword>
<dbReference type="EMBL" id="JBCAWK010000011">
    <property type="protein sequence ID" value="KAK8846607.1"/>
    <property type="molecule type" value="Genomic_DNA"/>
</dbReference>
<feature type="active site" description="Proton donor/acceptor" evidence="2">
    <location>
        <position position="82"/>
    </location>
</feature>
<reference evidence="4 5" key="1">
    <citation type="journal article" date="2024" name="bioRxiv">
        <title>Comparative genomics of Cryptococcus and Kwoniella reveals pathogenesis evolution and contrasting karyotype dynamics via intercentromeric recombination or chromosome fusion.</title>
        <authorList>
            <person name="Coelho M.A."/>
            <person name="David-Palma M."/>
            <person name="Shea T."/>
            <person name="Bowers K."/>
            <person name="McGinley-Smith S."/>
            <person name="Mohammad A.W."/>
            <person name="Gnirke A."/>
            <person name="Yurkov A.M."/>
            <person name="Nowrousian M."/>
            <person name="Sun S."/>
            <person name="Cuomo C.A."/>
            <person name="Heitman J."/>
        </authorList>
    </citation>
    <scope>NUCLEOTIDE SEQUENCE [LARGE SCALE GENOMIC DNA]</scope>
    <source>
        <strain evidence="4 5">CBS 13917</strain>
    </source>
</reference>
<feature type="binding site" evidence="3">
    <location>
        <position position="57"/>
    </location>
    <ligand>
        <name>substrate</name>
    </ligand>
</feature>
<evidence type="ECO:0000256" key="3">
    <source>
        <dbReference type="PIRSR" id="PIRSR613078-2"/>
    </source>
</evidence>
<dbReference type="GO" id="GO:0045820">
    <property type="term" value="P:negative regulation of glycolytic process"/>
    <property type="evidence" value="ECO:0007669"/>
    <property type="project" value="TreeGrafter"/>
</dbReference>
<feature type="binding site" evidence="3">
    <location>
        <begin position="7"/>
        <end position="14"/>
    </location>
    <ligand>
        <name>substrate</name>
    </ligand>
</feature>
<protein>
    <recommendedName>
        <fullName evidence="6">Phosphoglycerate mutase</fullName>
    </recommendedName>
</protein>
<keyword evidence="5" id="KW-1185">Reference proteome</keyword>
<dbReference type="GO" id="GO:0005829">
    <property type="term" value="C:cytosol"/>
    <property type="evidence" value="ECO:0007669"/>
    <property type="project" value="TreeGrafter"/>
</dbReference>
<dbReference type="Gene3D" id="3.40.50.1240">
    <property type="entry name" value="Phosphoglycerate mutase-like"/>
    <property type="match status" value="1"/>
</dbReference>
<dbReference type="Proteomes" id="UP001388673">
    <property type="component" value="Unassembled WGS sequence"/>
</dbReference>
<dbReference type="GO" id="GO:0004331">
    <property type="term" value="F:fructose-2,6-bisphosphate 2-phosphatase activity"/>
    <property type="evidence" value="ECO:0007669"/>
    <property type="project" value="TreeGrafter"/>
</dbReference>
<dbReference type="GO" id="GO:0043456">
    <property type="term" value="P:regulation of pentose-phosphate shunt"/>
    <property type="evidence" value="ECO:0007669"/>
    <property type="project" value="TreeGrafter"/>
</dbReference>
<dbReference type="KEGG" id="kne:92182951"/>
<dbReference type="InterPro" id="IPR051695">
    <property type="entry name" value="Phosphoglycerate_Mutase"/>
</dbReference>
<sequence>MYILLARHGQTEDNVRGIIQGHKDTPLNDHGRLESSRLAERLRKFEIFEAHSSPLSRARETAEIVLQHHPDLTLTLADGLKERGLGSLEGRRREKGEKVPADAESVNSLAARSKAWFDSFLALHKPKGPLPSSSPFKHFRRSSHHHPTDQPVPEPIILVVSHGAWLGSFLSLVLSSAYRFGLASHVDPRLPCYNTSLMVLRCKWVDGKWKGSVDDWGDIKHLEDMMDEEVKEVTDDVR</sequence>
<dbReference type="CDD" id="cd07067">
    <property type="entry name" value="HP_PGM_like"/>
    <property type="match status" value="1"/>
</dbReference>
<evidence type="ECO:0000313" key="4">
    <source>
        <dbReference type="EMBL" id="KAK8846607.1"/>
    </source>
</evidence>
<accession>A0AAW0YGJ7</accession>
<organism evidence="4 5">
    <name type="scientific">Kwoniella newhampshirensis</name>
    <dbReference type="NCBI Taxonomy" id="1651941"/>
    <lineage>
        <taxon>Eukaryota</taxon>
        <taxon>Fungi</taxon>
        <taxon>Dikarya</taxon>
        <taxon>Basidiomycota</taxon>
        <taxon>Agaricomycotina</taxon>
        <taxon>Tremellomycetes</taxon>
        <taxon>Tremellales</taxon>
        <taxon>Cryptococcaceae</taxon>
        <taxon>Kwoniella</taxon>
    </lineage>
</organism>
<dbReference type="PANTHER" id="PTHR46517">
    <property type="entry name" value="FRUCTOSE-2,6-BISPHOSPHATASE TIGAR"/>
    <property type="match status" value="1"/>
</dbReference>
<dbReference type="InterPro" id="IPR013078">
    <property type="entry name" value="His_Pase_superF_clade-1"/>
</dbReference>
<dbReference type="PANTHER" id="PTHR46517:SF1">
    <property type="entry name" value="FRUCTOSE-2,6-BISPHOSPHATASE TIGAR"/>
    <property type="match status" value="1"/>
</dbReference>
<dbReference type="RefSeq" id="XP_066800557.1">
    <property type="nucleotide sequence ID" value="XM_066948784.1"/>
</dbReference>
<comment type="caution">
    <text evidence="4">The sequence shown here is derived from an EMBL/GenBank/DDBJ whole genome shotgun (WGS) entry which is preliminary data.</text>
</comment>